<keyword evidence="2" id="KW-0697">Rotamase</keyword>
<organism evidence="4 5">
    <name type="scientific">Parabacteroides johnsonii CL02T12C29</name>
    <dbReference type="NCBI Taxonomy" id="999419"/>
    <lineage>
        <taxon>Bacteria</taxon>
        <taxon>Pseudomonadati</taxon>
        <taxon>Bacteroidota</taxon>
        <taxon>Bacteroidia</taxon>
        <taxon>Bacteroidales</taxon>
        <taxon>Tannerellaceae</taxon>
        <taxon>Parabacteroides</taxon>
    </lineage>
</organism>
<comment type="caution">
    <text evidence="4">The sequence shown here is derived from an EMBL/GenBank/DDBJ whole genome shotgun (WGS) entry which is preliminary data.</text>
</comment>
<dbReference type="Pfam" id="PF00639">
    <property type="entry name" value="Rotamase"/>
    <property type="match status" value="2"/>
</dbReference>
<evidence type="ECO:0000313" key="4">
    <source>
        <dbReference type="EMBL" id="EKN09741.1"/>
    </source>
</evidence>
<dbReference type="PROSITE" id="PS50198">
    <property type="entry name" value="PPIC_PPIASE_2"/>
    <property type="match status" value="2"/>
</dbReference>
<dbReference type="PROSITE" id="PS01096">
    <property type="entry name" value="PPIC_PPIASE_1"/>
    <property type="match status" value="1"/>
</dbReference>
<dbReference type="AlphaFoldDB" id="K5ZEE7"/>
<dbReference type="InterPro" id="IPR046357">
    <property type="entry name" value="PPIase_dom_sf"/>
</dbReference>
<dbReference type="InterPro" id="IPR050280">
    <property type="entry name" value="OMP_Chaperone_SurA"/>
</dbReference>
<dbReference type="GO" id="GO:0003755">
    <property type="term" value="F:peptidyl-prolyl cis-trans isomerase activity"/>
    <property type="evidence" value="ECO:0007669"/>
    <property type="project" value="UniProtKB-KW"/>
</dbReference>
<gene>
    <name evidence="4" type="ORF">HMPREF1077_02226</name>
</gene>
<dbReference type="PATRIC" id="fig|999419.3.peg.2286"/>
<dbReference type="SUPFAM" id="SSF109998">
    <property type="entry name" value="Triger factor/SurA peptide-binding domain-like"/>
    <property type="match status" value="1"/>
</dbReference>
<dbReference type="EMBL" id="AGZP01000018">
    <property type="protein sequence ID" value="EKN09741.1"/>
    <property type="molecule type" value="Genomic_DNA"/>
</dbReference>
<evidence type="ECO:0000313" key="5">
    <source>
        <dbReference type="Proteomes" id="UP000001218"/>
    </source>
</evidence>
<dbReference type="InterPro" id="IPR000297">
    <property type="entry name" value="PPIase_PpiC"/>
</dbReference>
<evidence type="ECO:0000256" key="1">
    <source>
        <dbReference type="ARBA" id="ARBA00022729"/>
    </source>
</evidence>
<dbReference type="PANTHER" id="PTHR47637">
    <property type="entry name" value="CHAPERONE SURA"/>
    <property type="match status" value="1"/>
</dbReference>
<protein>
    <recommendedName>
        <fullName evidence="3">PpiC domain-containing protein</fullName>
    </recommendedName>
</protein>
<feature type="domain" description="PpiC" evidence="3">
    <location>
        <begin position="193"/>
        <end position="295"/>
    </location>
</feature>
<dbReference type="Proteomes" id="UP000001218">
    <property type="component" value="Unassembled WGS sequence"/>
</dbReference>
<keyword evidence="1" id="KW-0732">Signal</keyword>
<dbReference type="eggNOG" id="COG0760">
    <property type="taxonomic scope" value="Bacteria"/>
</dbReference>
<feature type="domain" description="PpiC" evidence="3">
    <location>
        <begin position="298"/>
        <end position="398"/>
    </location>
</feature>
<reference evidence="4 5" key="1">
    <citation type="submission" date="2012-02" db="EMBL/GenBank/DDBJ databases">
        <title>The Genome Sequence of Parabacteroides johnsonii CL02T12C29.</title>
        <authorList>
            <consortium name="The Broad Institute Genome Sequencing Platform"/>
            <person name="Earl A."/>
            <person name="Ward D."/>
            <person name="Feldgarden M."/>
            <person name="Gevers D."/>
            <person name="Zitomersky N.L."/>
            <person name="Coyne M.J."/>
            <person name="Comstock L.E."/>
            <person name="Young S.K."/>
            <person name="Zeng Q."/>
            <person name="Gargeya S."/>
            <person name="Fitzgerald M."/>
            <person name="Haas B."/>
            <person name="Abouelleil A."/>
            <person name="Alvarado L."/>
            <person name="Arachchi H.M."/>
            <person name="Berlin A."/>
            <person name="Chapman S.B."/>
            <person name="Gearin G."/>
            <person name="Goldberg J."/>
            <person name="Griggs A."/>
            <person name="Gujja S."/>
            <person name="Hansen M."/>
            <person name="Heiman D."/>
            <person name="Howarth C."/>
            <person name="Larimer J."/>
            <person name="Lui A."/>
            <person name="MacDonald P.J.P."/>
            <person name="McCowen C."/>
            <person name="Montmayeur A."/>
            <person name="Murphy C."/>
            <person name="Neiman D."/>
            <person name="Pearson M."/>
            <person name="Priest M."/>
            <person name="Roberts A."/>
            <person name="Saif S."/>
            <person name="Shea T."/>
            <person name="Sisk P."/>
            <person name="Stolte C."/>
            <person name="Sykes S."/>
            <person name="Wortman J."/>
            <person name="Nusbaum C."/>
            <person name="Birren B."/>
        </authorList>
    </citation>
    <scope>NUCLEOTIDE SEQUENCE [LARGE SCALE GENOMIC DNA]</scope>
    <source>
        <strain evidence="4 5">CL02T12C29</strain>
    </source>
</reference>
<dbReference type="InterPro" id="IPR023058">
    <property type="entry name" value="PPIase_PpiC_CS"/>
</dbReference>
<dbReference type="InterPro" id="IPR027304">
    <property type="entry name" value="Trigger_fact/SurA_dom_sf"/>
</dbReference>
<dbReference type="SUPFAM" id="SSF54534">
    <property type="entry name" value="FKBP-like"/>
    <property type="match status" value="2"/>
</dbReference>
<dbReference type="HOGENOM" id="CLU_034646_13_0_10"/>
<evidence type="ECO:0000256" key="2">
    <source>
        <dbReference type="PROSITE-ProRule" id="PRU00278"/>
    </source>
</evidence>
<name>K5ZEE7_9BACT</name>
<dbReference type="PANTHER" id="PTHR47637:SF1">
    <property type="entry name" value="CHAPERONE SURA"/>
    <property type="match status" value="1"/>
</dbReference>
<sequence length="477" mass="55214">MTQSGAVTSSFIQNRDGLLIEKYMMKKILTVFILACLSCVVYAQDNVIDEIVWVVGDDAILRSDIESQRLYLQNEGQRFDGDPYCVLPEQMAIQKLFLNQAKIDSVEVSESQVIQETDRWINFAINQMGSKEKLEEYFGKKISQLKDERKEMIMEQQTVEQMKRQLIGEIKLTPSEVRKYYSQLSKDSLPNIPTTVEVQIITMEPKIPFEETDAIKARLRQFTDDINSGKYEFSTLARLYSEDPESAKRGGELGFLGKTSLLPEFANVAFNLKDPKKISQIVQTEYGYHIIQLIEKRGDRINCRHILLKPKVSDKELNECMTRMDSLYNDLTAKKFTFEEAATFISADKDTRNNKGLMVNQNFESDNHSTPKFEMSELPQEIGKMVYTMQVGDISKPFTMINEKQKEVVAIVKLKARVDQHKANISDDYQALKSIVESRKREELLHDWIIKKQKSTYVRISDGWRNCDFQYPGWIKE</sequence>
<keyword evidence="2" id="KW-0413">Isomerase</keyword>
<proteinExistence type="predicted"/>
<evidence type="ECO:0000259" key="3">
    <source>
        <dbReference type="PROSITE" id="PS50198"/>
    </source>
</evidence>
<accession>K5ZEE7</accession>
<dbReference type="Gene3D" id="3.10.50.40">
    <property type="match status" value="2"/>
</dbReference>